<dbReference type="GO" id="GO:0008253">
    <property type="term" value="F:5'-nucleotidase activity"/>
    <property type="evidence" value="ECO:0007669"/>
    <property type="project" value="UniProtKB-EC"/>
</dbReference>
<dbReference type="GO" id="GO:0000166">
    <property type="term" value="F:nucleotide binding"/>
    <property type="evidence" value="ECO:0007669"/>
    <property type="project" value="UniProtKB-KW"/>
</dbReference>
<feature type="chain" id="PRO_5015368488" description="5'-nucleotidase" evidence="17">
    <location>
        <begin position="29"/>
        <end position="552"/>
    </location>
</feature>
<dbReference type="Gene3D" id="3.90.780.10">
    <property type="entry name" value="5'-Nucleotidase, C-terminal domain"/>
    <property type="match status" value="1"/>
</dbReference>
<keyword evidence="7" id="KW-0479">Metal-binding</keyword>
<dbReference type="PROSITE" id="PS00785">
    <property type="entry name" value="5_NUCLEOTIDASE_1"/>
    <property type="match status" value="1"/>
</dbReference>
<evidence type="ECO:0000256" key="13">
    <source>
        <dbReference type="ARBA" id="ARBA00023237"/>
    </source>
</evidence>
<evidence type="ECO:0000313" key="21">
    <source>
        <dbReference type="Proteomes" id="UP000245362"/>
    </source>
</evidence>
<feature type="domain" description="5'-Nucleotidase C-terminal" evidence="19">
    <location>
        <begin position="374"/>
        <end position="511"/>
    </location>
</feature>
<dbReference type="GO" id="GO:0030288">
    <property type="term" value="C:outer membrane-bounded periplasmic space"/>
    <property type="evidence" value="ECO:0007669"/>
    <property type="project" value="TreeGrafter"/>
</dbReference>
<evidence type="ECO:0000256" key="9">
    <source>
        <dbReference type="ARBA" id="ARBA00022741"/>
    </source>
</evidence>
<evidence type="ECO:0000256" key="5">
    <source>
        <dbReference type="ARBA" id="ARBA00006654"/>
    </source>
</evidence>
<dbReference type="GO" id="GO:0009166">
    <property type="term" value="P:nucleotide catabolic process"/>
    <property type="evidence" value="ECO:0007669"/>
    <property type="project" value="InterPro"/>
</dbReference>
<reference evidence="20 21" key="1">
    <citation type="submission" date="2018-05" db="EMBL/GenBank/DDBJ databases">
        <title>Vibrio limimaris sp. nov., isolated from marine sediment.</title>
        <authorList>
            <person name="Li C.-M."/>
        </authorList>
    </citation>
    <scope>NUCLEOTIDE SEQUENCE [LARGE SCALE GENOMIC DNA]</scope>
    <source>
        <strain evidence="20 21">E4404</strain>
    </source>
</reference>
<comment type="subcellular location">
    <subcellularLocation>
        <location evidence="4">Cell outer membrane</location>
        <topology evidence="4">Lipid-anchor</topology>
    </subcellularLocation>
</comment>
<dbReference type="OrthoDB" id="9803927at2"/>
<evidence type="ECO:0000256" key="8">
    <source>
        <dbReference type="ARBA" id="ARBA00022729"/>
    </source>
</evidence>
<keyword evidence="12" id="KW-0564">Palmitate</keyword>
<evidence type="ECO:0000256" key="11">
    <source>
        <dbReference type="ARBA" id="ARBA00023136"/>
    </source>
</evidence>
<dbReference type="GO" id="GO:0008768">
    <property type="term" value="F:UDP-sugar diphosphatase activity"/>
    <property type="evidence" value="ECO:0007669"/>
    <property type="project" value="TreeGrafter"/>
</dbReference>
<dbReference type="InterPro" id="IPR029052">
    <property type="entry name" value="Metallo-depent_PP-like"/>
</dbReference>
<dbReference type="SUPFAM" id="SSF56300">
    <property type="entry name" value="Metallo-dependent phosphatases"/>
    <property type="match status" value="1"/>
</dbReference>
<dbReference type="InterPro" id="IPR036907">
    <property type="entry name" value="5'-Nucleotdase_C_sf"/>
</dbReference>
<dbReference type="SUPFAM" id="SSF55816">
    <property type="entry name" value="5'-nucleotidase (syn. UDP-sugar hydrolase), C-terminal domain"/>
    <property type="match status" value="1"/>
</dbReference>
<dbReference type="PANTHER" id="PTHR11575:SF46">
    <property type="entry name" value="PROTEIN USHA"/>
    <property type="match status" value="1"/>
</dbReference>
<keyword evidence="13" id="KW-0998">Cell outer membrane</keyword>
<dbReference type="NCBIfam" id="NF007109">
    <property type="entry name" value="PRK09558.1"/>
    <property type="match status" value="1"/>
</dbReference>
<evidence type="ECO:0000256" key="10">
    <source>
        <dbReference type="ARBA" id="ARBA00022801"/>
    </source>
</evidence>
<dbReference type="InterPro" id="IPR006146">
    <property type="entry name" value="5'-Nucleotdase_CS"/>
</dbReference>
<comment type="catalytic activity">
    <reaction evidence="1">
        <text>a ribonucleoside 5'-phosphate + H2O = a ribonucleoside + phosphate</text>
        <dbReference type="Rhea" id="RHEA:12484"/>
        <dbReference type="ChEBI" id="CHEBI:15377"/>
        <dbReference type="ChEBI" id="CHEBI:18254"/>
        <dbReference type="ChEBI" id="CHEBI:43474"/>
        <dbReference type="ChEBI" id="CHEBI:58043"/>
        <dbReference type="EC" id="3.1.3.5"/>
    </reaction>
</comment>
<dbReference type="FunFam" id="3.60.21.10:FF:000025">
    <property type="entry name" value="Protein UshA"/>
    <property type="match status" value="1"/>
</dbReference>
<evidence type="ECO:0000256" key="17">
    <source>
        <dbReference type="RuleBase" id="RU362119"/>
    </source>
</evidence>
<keyword evidence="14" id="KW-0449">Lipoprotein</keyword>
<dbReference type="Pfam" id="PF00149">
    <property type="entry name" value="Metallophos"/>
    <property type="match status" value="1"/>
</dbReference>
<comment type="cofactor">
    <cofactor evidence="3">
        <name>Mg(2+)</name>
        <dbReference type="ChEBI" id="CHEBI:18420"/>
    </cofactor>
</comment>
<dbReference type="InterPro" id="IPR004843">
    <property type="entry name" value="Calcineurin-like_PHP"/>
</dbReference>
<proteinExistence type="inferred from homology"/>
<dbReference type="PROSITE" id="PS00786">
    <property type="entry name" value="5_NUCLEOTIDASE_2"/>
    <property type="match status" value="1"/>
</dbReference>
<evidence type="ECO:0000256" key="6">
    <source>
        <dbReference type="ARBA" id="ARBA00012643"/>
    </source>
</evidence>
<dbReference type="GO" id="GO:0046872">
    <property type="term" value="F:metal ion binding"/>
    <property type="evidence" value="ECO:0007669"/>
    <property type="project" value="UniProtKB-KW"/>
</dbReference>
<keyword evidence="8 17" id="KW-0732">Signal</keyword>
<dbReference type="FunFam" id="3.90.780.10:FF:000003">
    <property type="entry name" value="Protein UshA"/>
    <property type="match status" value="1"/>
</dbReference>
<evidence type="ECO:0000256" key="16">
    <source>
        <dbReference type="ARBA" id="ARBA00073952"/>
    </source>
</evidence>
<feature type="domain" description="Calcineurin-like phosphoesterase" evidence="18">
    <location>
        <begin position="38"/>
        <end position="257"/>
    </location>
</feature>
<evidence type="ECO:0000256" key="14">
    <source>
        <dbReference type="ARBA" id="ARBA00023288"/>
    </source>
</evidence>
<accession>A0A2U3BEE4</accession>
<dbReference type="PRINTS" id="PR01607">
    <property type="entry name" value="APYRASEFAMLY"/>
</dbReference>
<evidence type="ECO:0000256" key="4">
    <source>
        <dbReference type="ARBA" id="ARBA00004459"/>
    </source>
</evidence>
<comment type="cofactor">
    <cofactor evidence="2">
        <name>chloride</name>
        <dbReference type="ChEBI" id="CHEBI:17996"/>
    </cofactor>
</comment>
<dbReference type="AlphaFoldDB" id="A0A2U3BEE4"/>
<dbReference type="Gene3D" id="3.60.21.10">
    <property type="match status" value="1"/>
</dbReference>
<keyword evidence="11" id="KW-0472">Membrane</keyword>
<evidence type="ECO:0000256" key="1">
    <source>
        <dbReference type="ARBA" id="ARBA00000815"/>
    </source>
</evidence>
<dbReference type="PROSITE" id="PS51257">
    <property type="entry name" value="PROKAR_LIPOPROTEIN"/>
    <property type="match status" value="1"/>
</dbReference>
<dbReference type="EC" id="3.1.3.5" evidence="6"/>
<dbReference type="Proteomes" id="UP000245362">
    <property type="component" value="Unassembled WGS sequence"/>
</dbReference>
<evidence type="ECO:0000256" key="7">
    <source>
        <dbReference type="ARBA" id="ARBA00022723"/>
    </source>
</evidence>
<evidence type="ECO:0000256" key="15">
    <source>
        <dbReference type="ARBA" id="ARBA00056864"/>
    </source>
</evidence>
<evidence type="ECO:0000259" key="19">
    <source>
        <dbReference type="Pfam" id="PF02872"/>
    </source>
</evidence>
<name>A0A2U3BEE4_9VIBR</name>
<keyword evidence="10 17" id="KW-0378">Hydrolase</keyword>
<dbReference type="Pfam" id="PF02872">
    <property type="entry name" value="5_nucleotid_C"/>
    <property type="match status" value="1"/>
</dbReference>
<comment type="similarity">
    <text evidence="5 17">Belongs to the 5'-nucleotidase family.</text>
</comment>
<evidence type="ECO:0000256" key="12">
    <source>
        <dbReference type="ARBA" id="ARBA00023139"/>
    </source>
</evidence>
<keyword evidence="9 17" id="KW-0547">Nucleotide-binding</keyword>
<dbReference type="PANTHER" id="PTHR11575">
    <property type="entry name" value="5'-NUCLEOTIDASE-RELATED"/>
    <property type="match status" value="1"/>
</dbReference>
<feature type="signal peptide" evidence="17">
    <location>
        <begin position="1"/>
        <end position="28"/>
    </location>
</feature>
<gene>
    <name evidence="20" type="primary">ushA</name>
    <name evidence="20" type="ORF">DI392_02440</name>
</gene>
<dbReference type="InterPro" id="IPR006179">
    <property type="entry name" value="5_nucleotidase/apyrase"/>
</dbReference>
<comment type="function">
    <text evidence="15">Degradation of extracellular 5'-nucleotides for nutritional needs.</text>
</comment>
<organism evidence="20 21">
    <name type="scientific">Vibrio albus</name>
    <dbReference type="NCBI Taxonomy" id="2200953"/>
    <lineage>
        <taxon>Bacteria</taxon>
        <taxon>Pseudomonadati</taxon>
        <taxon>Pseudomonadota</taxon>
        <taxon>Gammaproteobacteria</taxon>
        <taxon>Vibrionales</taxon>
        <taxon>Vibrionaceae</taxon>
        <taxon>Vibrio</taxon>
    </lineage>
</organism>
<dbReference type="RefSeq" id="WP_109318310.1">
    <property type="nucleotide sequence ID" value="NZ_QFWT01000001.1"/>
</dbReference>
<evidence type="ECO:0000256" key="3">
    <source>
        <dbReference type="ARBA" id="ARBA00001946"/>
    </source>
</evidence>
<dbReference type="InterPro" id="IPR008334">
    <property type="entry name" value="5'-Nucleotdase_C"/>
</dbReference>
<evidence type="ECO:0000259" key="18">
    <source>
        <dbReference type="Pfam" id="PF00149"/>
    </source>
</evidence>
<comment type="caution">
    <text evidence="20">The sequence shown here is derived from an EMBL/GenBank/DDBJ whole genome shotgun (WGS) entry which is preliminary data.</text>
</comment>
<dbReference type="EMBL" id="QFWT01000001">
    <property type="protein sequence ID" value="PWI35158.1"/>
    <property type="molecule type" value="Genomic_DNA"/>
</dbReference>
<evidence type="ECO:0000313" key="20">
    <source>
        <dbReference type="EMBL" id="PWI35158.1"/>
    </source>
</evidence>
<dbReference type="GO" id="GO:0009279">
    <property type="term" value="C:cell outer membrane"/>
    <property type="evidence" value="ECO:0007669"/>
    <property type="project" value="UniProtKB-SubCell"/>
</dbReference>
<keyword evidence="21" id="KW-1185">Reference proteome</keyword>
<protein>
    <recommendedName>
        <fullName evidence="16">5'-nucleotidase</fullName>
        <ecNumber evidence="6">3.1.3.5</ecNumber>
    </recommendedName>
</protein>
<evidence type="ECO:0000256" key="2">
    <source>
        <dbReference type="ARBA" id="ARBA00001923"/>
    </source>
</evidence>
<sequence>MKGHLILKTALSAAVIAVLSGCASQAPAWEQDQTYILTVLHTNDHHGRFWNNKYGEYGMAARKTLVDQLREEVRAEGGSVLLLSGGDINTGVPESDLQDAEPDFKGMNRLGYDAMALGNHEFDNSLAVLEKQMQWANFPMLSANIYDKATGKRKYQAYQMFEKQGIKIALIGLTTEDTMKIGNPEYISTLDFRDPKEEAKKLIAEIKETENPDLIFAVTHMGHYANANSGVNAPGDVALARYLDEGDLDMIVGGHSQEPVCMEGPNMYDKNFKPGDDCKPDSQNGTWIVQAHEWGKYVGRADFEFRNGELNMVSYDLIPVNLKKKIKVNGEKKRVFIEKEIPQDPEMKAFLQPYQERGQDQLNVKIASINDRLEGERNIVRFQQTNLGRLIATAHMERAKADFAVMNSGGVRASIDAGDVTYKDVLTVQPFANALTYTDMKGSEVLDYLNVVATKPVDSGAYAQFAGISMTVQGDKVSDVMIGGKALDKDVMYRFTVPSFNAAGGDGYPKLTSHPGYVNTGFVDAEVLKAYLEAHSPLDVSLYQPAGEVVYK</sequence>